<dbReference type="GO" id="GO:0005762">
    <property type="term" value="C:mitochondrial large ribosomal subunit"/>
    <property type="evidence" value="ECO:0007669"/>
    <property type="project" value="TreeGrafter"/>
</dbReference>
<evidence type="ECO:0000256" key="1">
    <source>
        <dbReference type="SAM" id="MobiDB-lite"/>
    </source>
</evidence>
<dbReference type="GeneID" id="30159163"/>
<evidence type="ECO:0000313" key="2">
    <source>
        <dbReference type="EMBL" id="ODN73308.1"/>
    </source>
</evidence>
<protein>
    <recommendedName>
        <fullName evidence="4">54S ribosomal protein L31, mitochondrial</fullName>
    </recommendedName>
</protein>
<dbReference type="Pfam" id="PF09784">
    <property type="entry name" value="L31"/>
    <property type="match status" value="1"/>
</dbReference>
<evidence type="ECO:0000313" key="3">
    <source>
        <dbReference type="Proteomes" id="UP000094065"/>
    </source>
</evidence>
<feature type="compositionally biased region" description="Basic and acidic residues" evidence="1">
    <location>
        <begin position="83"/>
        <end position="92"/>
    </location>
</feature>
<dbReference type="Proteomes" id="UP000094065">
    <property type="component" value="Unassembled WGS sequence"/>
</dbReference>
<dbReference type="EMBL" id="AWGJ01000013">
    <property type="protein sequence ID" value="ODN73308.1"/>
    <property type="molecule type" value="Genomic_DNA"/>
</dbReference>
<keyword evidence="3" id="KW-1185">Reference proteome</keyword>
<sequence>MFGALRPTSLVSSGLLWKNPWRLSATRKANQRKRLRRVDDVISMVSESGVVTKSLVKALELPTEAEMPPKGESVSESQIGKGDLSRGEHETAVESNGNVIREWC</sequence>
<proteinExistence type="predicted"/>
<accession>A0A1E3HAD7</accession>
<evidence type="ECO:0008006" key="4">
    <source>
        <dbReference type="Google" id="ProtNLM"/>
    </source>
</evidence>
<dbReference type="RefSeq" id="XP_018989220.1">
    <property type="nucleotide sequence ID" value="XM_019142649.1"/>
</dbReference>
<dbReference type="OrthoDB" id="2332379at2759"/>
<dbReference type="InterPro" id="IPR016340">
    <property type="entry name" value="Ribosomal_mL60"/>
</dbReference>
<organism evidence="2 3">
    <name type="scientific">Cryptococcus amylolentus CBS 6039</name>
    <dbReference type="NCBI Taxonomy" id="1295533"/>
    <lineage>
        <taxon>Eukaryota</taxon>
        <taxon>Fungi</taxon>
        <taxon>Dikarya</taxon>
        <taxon>Basidiomycota</taxon>
        <taxon>Agaricomycotina</taxon>
        <taxon>Tremellomycetes</taxon>
        <taxon>Tremellales</taxon>
        <taxon>Cryptococcaceae</taxon>
        <taxon>Cryptococcus</taxon>
    </lineage>
</organism>
<gene>
    <name evidence="2" type="ORF">L202_07854</name>
</gene>
<comment type="caution">
    <text evidence="2">The sequence shown here is derived from an EMBL/GenBank/DDBJ whole genome shotgun (WGS) entry which is preliminary data.</text>
</comment>
<reference evidence="2 3" key="1">
    <citation type="submission" date="2016-06" db="EMBL/GenBank/DDBJ databases">
        <title>Evolution of pathogenesis and genome organization in the Tremellales.</title>
        <authorList>
            <person name="Cuomo C."/>
            <person name="Litvintseva A."/>
            <person name="Heitman J."/>
            <person name="Chen Y."/>
            <person name="Sun S."/>
            <person name="Springer D."/>
            <person name="Dromer F."/>
            <person name="Young S."/>
            <person name="Zeng Q."/>
            <person name="Chapman S."/>
            <person name="Gujja S."/>
            <person name="Saif S."/>
            <person name="Birren B."/>
        </authorList>
    </citation>
    <scope>NUCLEOTIDE SEQUENCE [LARGE SCALE GENOMIC DNA]</scope>
    <source>
        <strain evidence="2 3">CBS 6039</strain>
    </source>
</reference>
<dbReference type="GO" id="GO:0003735">
    <property type="term" value="F:structural constituent of ribosome"/>
    <property type="evidence" value="ECO:0007669"/>
    <property type="project" value="TreeGrafter"/>
</dbReference>
<dbReference type="AlphaFoldDB" id="A0A1E3HAD7"/>
<dbReference type="PANTHER" id="PTHR28271:SF1">
    <property type="entry name" value="LARGE RIBOSOMAL SUBUNIT PROTEIN ML60"/>
    <property type="match status" value="1"/>
</dbReference>
<feature type="region of interest" description="Disordered" evidence="1">
    <location>
        <begin position="62"/>
        <end position="104"/>
    </location>
</feature>
<name>A0A1E3HAD7_9TREE</name>
<dbReference type="PANTHER" id="PTHR28271">
    <property type="entry name" value="54S RIBOSOMAL PROTEIN L31, MITOCHONDRIAL"/>
    <property type="match status" value="1"/>
</dbReference>